<protein>
    <recommendedName>
        <fullName evidence="3">Tail fiber assembly protein</fullName>
    </recommendedName>
</protein>
<sequence>MLIYRNFTTSRNIDILNKYPDFVLVLEDEEGNDWYALQKNFKEDTLKILFNDENRVVSYSFDVSSLTPTNLSAAEIPQEKIPDDFLQIQQGINSLITK</sequence>
<evidence type="ECO:0000313" key="1">
    <source>
        <dbReference type="EMBL" id="SUC31994.1"/>
    </source>
</evidence>
<reference evidence="1 2" key="1">
    <citation type="submission" date="2018-06" db="EMBL/GenBank/DDBJ databases">
        <authorList>
            <consortium name="Pathogen Informatics"/>
            <person name="Doyle S."/>
        </authorList>
    </citation>
    <scope>NUCLEOTIDE SEQUENCE [LARGE SCALE GENOMIC DNA]</scope>
    <source>
        <strain evidence="1 2">NCTC11801</strain>
    </source>
</reference>
<dbReference type="Proteomes" id="UP000254208">
    <property type="component" value="Unassembled WGS sequence"/>
</dbReference>
<gene>
    <name evidence="1" type="ORF">NCTC11801_02967</name>
</gene>
<dbReference type="EMBL" id="UGTZ01000001">
    <property type="protein sequence ID" value="SUC31994.1"/>
    <property type="molecule type" value="Genomic_DNA"/>
</dbReference>
<evidence type="ECO:0000313" key="2">
    <source>
        <dbReference type="Proteomes" id="UP000254208"/>
    </source>
</evidence>
<proteinExistence type="predicted"/>
<evidence type="ECO:0008006" key="3">
    <source>
        <dbReference type="Google" id="ProtNLM"/>
    </source>
</evidence>
<name>A0A379FT49_PRORE</name>
<dbReference type="AlphaFoldDB" id="A0A379FT49"/>
<organism evidence="1 2">
    <name type="scientific">Providencia rettgeri</name>
    <dbReference type="NCBI Taxonomy" id="587"/>
    <lineage>
        <taxon>Bacteria</taxon>
        <taxon>Pseudomonadati</taxon>
        <taxon>Pseudomonadota</taxon>
        <taxon>Gammaproteobacteria</taxon>
        <taxon>Enterobacterales</taxon>
        <taxon>Morganellaceae</taxon>
        <taxon>Providencia</taxon>
    </lineage>
</organism>
<accession>A0A379FT49</accession>